<dbReference type="Pfam" id="PF26011">
    <property type="entry name" value="Beta-barrel_RND_rel"/>
    <property type="match status" value="1"/>
</dbReference>
<gene>
    <name evidence="4" type="ORF">LKD45_01975</name>
</gene>
<organism evidence="4 5">
    <name type="scientific">Gallintestinimicrobium propionicum</name>
    <dbReference type="NCBI Taxonomy" id="2981770"/>
    <lineage>
        <taxon>Bacteria</taxon>
        <taxon>Bacillati</taxon>
        <taxon>Bacillota</taxon>
        <taxon>Clostridia</taxon>
        <taxon>Lachnospirales</taxon>
        <taxon>Lachnospiraceae</taxon>
        <taxon>Gallintestinimicrobium</taxon>
    </lineage>
</organism>
<evidence type="ECO:0000259" key="2">
    <source>
        <dbReference type="Pfam" id="PF26011"/>
    </source>
</evidence>
<keyword evidence="1" id="KW-0812">Transmembrane</keyword>
<dbReference type="InterPro" id="IPR058709">
    <property type="entry name" value="BSH_RND-rel"/>
</dbReference>
<name>A0AAE3AUS4_9FIRM</name>
<comment type="caution">
    <text evidence="4">The sequence shown here is derived from an EMBL/GenBank/DDBJ whole genome shotgun (WGS) entry which is preliminary data.</text>
</comment>
<dbReference type="RefSeq" id="WP_308727592.1">
    <property type="nucleotide sequence ID" value="NZ_JAJEQF010000002.1"/>
</dbReference>
<evidence type="ECO:0008006" key="6">
    <source>
        <dbReference type="Google" id="ProtNLM"/>
    </source>
</evidence>
<feature type="transmembrane region" description="Helical" evidence="1">
    <location>
        <begin position="21"/>
        <end position="42"/>
    </location>
</feature>
<dbReference type="Pfam" id="PF26018">
    <property type="entry name" value="BSH_RND_rel"/>
    <property type="match status" value="1"/>
</dbReference>
<proteinExistence type="predicted"/>
<keyword evidence="5" id="KW-1185">Reference proteome</keyword>
<evidence type="ECO:0000259" key="3">
    <source>
        <dbReference type="Pfam" id="PF26018"/>
    </source>
</evidence>
<evidence type="ECO:0000313" key="4">
    <source>
        <dbReference type="EMBL" id="MCC2166477.1"/>
    </source>
</evidence>
<dbReference type="AlphaFoldDB" id="A0AAE3AUS4"/>
<sequence>MAARQNNGNIRQYRKPFNINLGTFIFFLIFVYIIICVGSYLLRDQKVVAYRVQEGALSVDNIYTAIALRDETVVTSSYNGYINYYAREGERVGANQLVCTVDESGQIKEILDEQNADNTSLSGSDMRELRTSISGFCANFSPHEFNSVYNFKYELEGTVLKLANINVLENLEVINNAASTQPVNLCYAPESGIITYSIDGYEDKAPSDLTDADFQKDNYEKTQLISNELTSVSDPLYRLSTSENWRIVIQVDRTTAAQLENEQYVKVRFLKNQYESWGQVSIIDNGGEGNVLAVLELNNSMITFATDRFLDVEILSDSESGLKVPLSAITTQEFFLIPKDYITKGGSNGATGVLRETAGENGSLTTEFVATQIYQENDENYYLDDSSLRVGDHLIKPESTESYTVSQTASLTGVFNINKGYADFKEIQILKQNDEYALIRSNTTYGLSTYDYIVLDASSVDVDQLINE</sequence>
<protein>
    <recommendedName>
        <fullName evidence="6">Membrane fusion protein</fullName>
    </recommendedName>
</protein>
<feature type="domain" description="RND related barrel-sandwich hybrid" evidence="3">
    <location>
        <begin position="71"/>
        <end position="208"/>
    </location>
</feature>
<reference evidence="4 5" key="1">
    <citation type="submission" date="2021-10" db="EMBL/GenBank/DDBJ databases">
        <title>Anaerobic single-cell dispensing facilitates the cultivation of human gut bacteria.</title>
        <authorList>
            <person name="Afrizal A."/>
        </authorList>
    </citation>
    <scope>NUCLEOTIDE SEQUENCE [LARGE SCALE GENOMIC DNA]</scope>
    <source>
        <strain evidence="4 5">CLA-AA-H244</strain>
    </source>
</reference>
<accession>A0AAE3AUS4</accession>
<feature type="domain" description="RND related beta-barrel" evidence="2">
    <location>
        <begin position="245"/>
        <end position="316"/>
    </location>
</feature>
<keyword evidence="1" id="KW-1133">Transmembrane helix</keyword>
<dbReference type="Proteomes" id="UP001199355">
    <property type="component" value="Unassembled WGS sequence"/>
</dbReference>
<keyword evidence="1" id="KW-0472">Membrane</keyword>
<dbReference type="EMBL" id="JAJEQF010000002">
    <property type="protein sequence ID" value="MCC2166477.1"/>
    <property type="molecule type" value="Genomic_DNA"/>
</dbReference>
<evidence type="ECO:0000256" key="1">
    <source>
        <dbReference type="SAM" id="Phobius"/>
    </source>
</evidence>
<evidence type="ECO:0000313" key="5">
    <source>
        <dbReference type="Proteomes" id="UP001199355"/>
    </source>
</evidence>
<dbReference type="InterPro" id="IPR058729">
    <property type="entry name" value="Beta-barrel_RND-rel"/>
</dbReference>